<dbReference type="EMBL" id="QJJY01000003">
    <property type="protein sequence ID" value="PXX38319.1"/>
    <property type="molecule type" value="Genomic_DNA"/>
</dbReference>
<evidence type="ECO:0000256" key="1">
    <source>
        <dbReference type="SAM" id="SignalP"/>
    </source>
</evidence>
<sequence length="564" mass="62469">MKRSRLPIAVGLKRCARLSALAIAVSLAWQAPAHATQPLAPKAYRLADGAYKAISAGDLPRAEEYAQRALKIQPGSEQLGLLLLDVFKREGKIDEADAMMESLSVRFPKSAAVRAEHGYLAQRQERYDVACSDFSAAVATGKWSKEQQRNLRLAWSDSALAAHRPHEAGVALAPLADEKSAAIQLRIAQLSLMSGDRESAIRVADLAARDATTDAERKMAASIVTQAQQPEQAPQIPVDDTATQKLQQAYDLLREHKDREALDAFQEGFDGGAGNAMNYADAGYAAKRIGLNQQSVELFEHSLDADENEHKFDAQHKFGYRREVEQLQRTWGFVLSAPYQSAAFGPQGTISVLQPGIEAYWQPPKIGYQNGRILQFFVRGYGTAYDGSGNVTGMPTVQGSVGVRYKPIPDQNVVMTAERLFHVGSLSMTDWLMRLGYSSEAGTDLRVTEPSWRSWQAYVEGAYFIKAGRYIIYSELRYGHTWRLTALSDRLTVYPHAAVAGDHDNRQPDKTAIGAGPGIQFRYWFREGRYSAPASYLDVTVQYRFPLTSAVRARGLVVRATLWF</sequence>
<name>A0A318IS43_BURPY</name>
<gene>
    <name evidence="3" type="ORF">NA66_1003297</name>
</gene>
<evidence type="ECO:0000313" key="4">
    <source>
        <dbReference type="Proteomes" id="UP000247755"/>
    </source>
</evidence>
<dbReference type="InterPro" id="IPR025137">
    <property type="entry name" value="NfrA_C"/>
</dbReference>
<organism evidence="3 4">
    <name type="scientific">Burkholderia pyrrocinia</name>
    <name type="common">Pseudomonas pyrrocinia</name>
    <dbReference type="NCBI Taxonomy" id="60550"/>
    <lineage>
        <taxon>Bacteria</taxon>
        <taxon>Pseudomonadati</taxon>
        <taxon>Pseudomonadota</taxon>
        <taxon>Betaproteobacteria</taxon>
        <taxon>Burkholderiales</taxon>
        <taxon>Burkholderiaceae</taxon>
        <taxon>Burkholderia</taxon>
        <taxon>Burkholderia cepacia complex</taxon>
    </lineage>
</organism>
<protein>
    <submittedName>
        <fullName evidence="3">Adsorption protein A</fullName>
    </submittedName>
</protein>
<keyword evidence="1" id="KW-0732">Signal</keyword>
<dbReference type="InterPro" id="IPR011990">
    <property type="entry name" value="TPR-like_helical_dom_sf"/>
</dbReference>
<evidence type="ECO:0000259" key="2">
    <source>
        <dbReference type="Pfam" id="PF13283"/>
    </source>
</evidence>
<dbReference type="AlphaFoldDB" id="A0A318IS43"/>
<dbReference type="Proteomes" id="UP000247755">
    <property type="component" value="Unassembled WGS sequence"/>
</dbReference>
<comment type="caution">
    <text evidence="3">The sequence shown here is derived from an EMBL/GenBank/DDBJ whole genome shotgun (WGS) entry which is preliminary data.</text>
</comment>
<feature type="chain" id="PRO_5016388655" evidence="1">
    <location>
        <begin position="36"/>
        <end position="564"/>
    </location>
</feature>
<evidence type="ECO:0000313" key="3">
    <source>
        <dbReference type="EMBL" id="PXX38319.1"/>
    </source>
</evidence>
<dbReference type="SUPFAM" id="SSF48452">
    <property type="entry name" value="TPR-like"/>
    <property type="match status" value="1"/>
</dbReference>
<feature type="domain" description="Bacteriophage N4 adsorption protein A C-terminal" evidence="2">
    <location>
        <begin position="389"/>
        <end position="559"/>
    </location>
</feature>
<proteinExistence type="predicted"/>
<dbReference type="RefSeq" id="WP_072438489.1">
    <property type="nucleotide sequence ID" value="NZ_QJJY01000003.1"/>
</dbReference>
<dbReference type="Gene3D" id="1.25.40.10">
    <property type="entry name" value="Tetratricopeptide repeat domain"/>
    <property type="match status" value="1"/>
</dbReference>
<dbReference type="Pfam" id="PF13283">
    <property type="entry name" value="NfrA_C"/>
    <property type="match status" value="1"/>
</dbReference>
<reference evidence="3 4" key="1">
    <citation type="submission" date="2018-05" db="EMBL/GenBank/DDBJ databases">
        <title>Comparative genomics of bacterial root endophytes of switchgrass collected from native prairies over two seasons.</title>
        <authorList>
            <person name="Tang Y."/>
        </authorList>
    </citation>
    <scope>NUCLEOTIDE SEQUENCE [LARGE SCALE GENOMIC DNA]</scope>
    <source>
        <strain evidence="3 4">NFIX32</strain>
    </source>
</reference>
<accession>A0A318IS43</accession>
<feature type="signal peptide" evidence="1">
    <location>
        <begin position="1"/>
        <end position="35"/>
    </location>
</feature>